<gene>
    <name evidence="1" type="ORF">S01H4_58672</name>
</gene>
<dbReference type="AlphaFoldDB" id="X1F6F8"/>
<feature type="non-terminal residue" evidence="1">
    <location>
        <position position="215"/>
    </location>
</feature>
<organism evidence="1">
    <name type="scientific">marine sediment metagenome</name>
    <dbReference type="NCBI Taxonomy" id="412755"/>
    <lineage>
        <taxon>unclassified sequences</taxon>
        <taxon>metagenomes</taxon>
        <taxon>ecological metagenomes</taxon>
    </lineage>
</organism>
<feature type="non-terminal residue" evidence="1">
    <location>
        <position position="1"/>
    </location>
</feature>
<proteinExistence type="predicted"/>
<evidence type="ECO:0000313" key="1">
    <source>
        <dbReference type="EMBL" id="GAH16388.1"/>
    </source>
</evidence>
<accession>X1F6F8</accession>
<dbReference type="EMBL" id="BART01034303">
    <property type="protein sequence ID" value="GAH16388.1"/>
    <property type="molecule type" value="Genomic_DNA"/>
</dbReference>
<protein>
    <submittedName>
        <fullName evidence="1">Uncharacterized protein</fullName>
    </submittedName>
</protein>
<name>X1F6F8_9ZZZZ</name>
<reference evidence="1" key="1">
    <citation type="journal article" date="2014" name="Front. Microbiol.">
        <title>High frequency of phylogenetically diverse reductive dehalogenase-homologous genes in deep subseafloor sedimentary metagenomes.</title>
        <authorList>
            <person name="Kawai M."/>
            <person name="Futagami T."/>
            <person name="Toyoda A."/>
            <person name="Takaki Y."/>
            <person name="Nishi S."/>
            <person name="Hori S."/>
            <person name="Arai W."/>
            <person name="Tsubouchi T."/>
            <person name="Morono Y."/>
            <person name="Uchiyama I."/>
            <person name="Ito T."/>
            <person name="Fujiyama A."/>
            <person name="Inagaki F."/>
            <person name="Takami H."/>
        </authorList>
    </citation>
    <scope>NUCLEOTIDE SEQUENCE</scope>
    <source>
        <strain evidence="1">Expedition CK06-06</strain>
    </source>
</reference>
<sequence length="215" mass="23667">HRSHQSFSFFANAFNVAHIYHFPTAAETGHAQEYFGTGDYYGAGALQAVIYALGLNYEGYILSNTNPAEQDMVIGEDTSAYAGCSYYVEGYCCDAHEGIPSQGVAFGQPWTSDSPNHWAYWVRKAIEFANQNDYSEQETLDAVWYISDRSGLSNEIISSIGYPENGPDKNVSISYYVKGHILDVNGNAMGGVSITLSGNMSWTRATDATGYFEFL</sequence>
<comment type="caution">
    <text evidence="1">The sequence shown here is derived from an EMBL/GenBank/DDBJ whole genome shotgun (WGS) entry which is preliminary data.</text>
</comment>